<dbReference type="EMBL" id="CM039431">
    <property type="protein sequence ID" value="KAI4335734.1"/>
    <property type="molecule type" value="Genomic_DNA"/>
</dbReference>
<accession>A0ACB9NJ18</accession>
<evidence type="ECO:0000313" key="1">
    <source>
        <dbReference type="EMBL" id="KAI4335734.1"/>
    </source>
</evidence>
<comment type="caution">
    <text evidence="1">The sequence shown here is derived from an EMBL/GenBank/DDBJ whole genome shotgun (WGS) entry which is preliminary data.</text>
</comment>
<proteinExistence type="predicted"/>
<dbReference type="Proteomes" id="UP000828941">
    <property type="component" value="Chromosome 6"/>
</dbReference>
<evidence type="ECO:0000313" key="2">
    <source>
        <dbReference type="Proteomes" id="UP000828941"/>
    </source>
</evidence>
<organism evidence="1 2">
    <name type="scientific">Bauhinia variegata</name>
    <name type="common">Purple orchid tree</name>
    <name type="synonym">Phanera variegata</name>
    <dbReference type="NCBI Taxonomy" id="167791"/>
    <lineage>
        <taxon>Eukaryota</taxon>
        <taxon>Viridiplantae</taxon>
        <taxon>Streptophyta</taxon>
        <taxon>Embryophyta</taxon>
        <taxon>Tracheophyta</taxon>
        <taxon>Spermatophyta</taxon>
        <taxon>Magnoliopsida</taxon>
        <taxon>eudicotyledons</taxon>
        <taxon>Gunneridae</taxon>
        <taxon>Pentapetalae</taxon>
        <taxon>rosids</taxon>
        <taxon>fabids</taxon>
        <taxon>Fabales</taxon>
        <taxon>Fabaceae</taxon>
        <taxon>Cercidoideae</taxon>
        <taxon>Cercideae</taxon>
        <taxon>Bauhiniinae</taxon>
        <taxon>Bauhinia</taxon>
    </lineage>
</organism>
<sequence>MSQGVKIIAHLLFSWLVFSNIMSSVNAEYFNVIHYGALGDGTSDDSLAFLEAWEAACSTRTENSTVIIPENKTFLVYPVSFSGPCKAKNITFLILGKIVGPISPLAWEGINPSLWLTFNGINGLNISGSGIIDGRGSGWWNQSCRDHPGLAVNILSCNASNVRGVHVMNSPQTHILVMDSNRVDIRQVTIRAPGSSPNTDGIHIHSSRNVNISQIDIGTGDDCVSVGDSTSNINISDVKCGPGHGISIGSLGRGGNFVKVENIHVSNAYFNRTTNGARIKTWQVGKGYVRNVTFENLYFNSVENPVIIDQYYCNVRGTCKEQQSGVHITNVTFSNLFGTSLSSVAVSLHCSHYVACTGIFFNSVQLTSAKAGSEVTSSCSNAQGFAFRMVQPEHCLKI</sequence>
<protein>
    <submittedName>
        <fullName evidence="1">Uncharacterized protein</fullName>
    </submittedName>
</protein>
<name>A0ACB9NJ18_BAUVA</name>
<keyword evidence="2" id="KW-1185">Reference proteome</keyword>
<gene>
    <name evidence="1" type="ORF">L6164_014348</name>
</gene>
<reference evidence="1 2" key="1">
    <citation type="journal article" date="2022" name="DNA Res.">
        <title>Chromosomal-level genome assembly of the orchid tree Bauhinia variegata (Leguminosae; Cercidoideae) supports the allotetraploid origin hypothesis of Bauhinia.</title>
        <authorList>
            <person name="Zhong Y."/>
            <person name="Chen Y."/>
            <person name="Zheng D."/>
            <person name="Pang J."/>
            <person name="Liu Y."/>
            <person name="Luo S."/>
            <person name="Meng S."/>
            <person name="Qian L."/>
            <person name="Wei D."/>
            <person name="Dai S."/>
            <person name="Zhou R."/>
        </authorList>
    </citation>
    <scope>NUCLEOTIDE SEQUENCE [LARGE SCALE GENOMIC DNA]</scope>
    <source>
        <strain evidence="1">BV-YZ2020</strain>
    </source>
</reference>